<protein>
    <submittedName>
        <fullName evidence="3">Uncharacterized protein</fullName>
    </submittedName>
</protein>
<proteinExistence type="predicted"/>
<dbReference type="RefSeq" id="WP_150210716.1">
    <property type="nucleotide sequence ID" value="NZ_CP029190.1"/>
</dbReference>
<evidence type="ECO:0000313" key="3">
    <source>
        <dbReference type="EMBL" id="QES50968.1"/>
    </source>
</evidence>
<feature type="signal peptide" evidence="2">
    <location>
        <begin position="1"/>
        <end position="30"/>
    </location>
</feature>
<evidence type="ECO:0000256" key="1">
    <source>
        <dbReference type="SAM" id="MobiDB-lite"/>
    </source>
</evidence>
<dbReference type="Proteomes" id="UP000325211">
    <property type="component" value="Chromosome"/>
</dbReference>
<feature type="chain" id="PRO_5039257435" evidence="2">
    <location>
        <begin position="31"/>
        <end position="212"/>
    </location>
</feature>
<feature type="region of interest" description="Disordered" evidence="1">
    <location>
        <begin position="127"/>
        <end position="164"/>
    </location>
</feature>
<keyword evidence="2" id="KW-0732">Signal</keyword>
<feature type="compositionally biased region" description="Pro residues" evidence="1">
    <location>
        <begin position="132"/>
        <end position="142"/>
    </location>
</feature>
<reference evidence="3 4" key="1">
    <citation type="submission" date="2018-05" db="EMBL/GenBank/DDBJ databases">
        <title>Streptomyces venezuelae.</title>
        <authorList>
            <person name="Kim W."/>
            <person name="Lee N."/>
            <person name="Cho B.-K."/>
        </authorList>
    </citation>
    <scope>NUCLEOTIDE SEQUENCE [LARGE SCALE GENOMIC DNA]</scope>
    <source>
        <strain evidence="3 4">ATCC 21782</strain>
    </source>
</reference>
<accession>A0A5P2DA62</accession>
<dbReference type="EMBL" id="CP029190">
    <property type="protein sequence ID" value="QES50968.1"/>
    <property type="molecule type" value="Genomic_DNA"/>
</dbReference>
<name>A0A5P2DA62_STRVZ</name>
<gene>
    <name evidence="3" type="ORF">DEJ50_27165</name>
</gene>
<organism evidence="3 4">
    <name type="scientific">Streptomyces venezuelae</name>
    <dbReference type="NCBI Taxonomy" id="54571"/>
    <lineage>
        <taxon>Bacteria</taxon>
        <taxon>Bacillati</taxon>
        <taxon>Actinomycetota</taxon>
        <taxon>Actinomycetes</taxon>
        <taxon>Kitasatosporales</taxon>
        <taxon>Streptomycetaceae</taxon>
        <taxon>Streptomyces</taxon>
    </lineage>
</organism>
<evidence type="ECO:0000313" key="4">
    <source>
        <dbReference type="Proteomes" id="UP000325211"/>
    </source>
</evidence>
<dbReference type="OrthoDB" id="9848164at2"/>
<feature type="region of interest" description="Disordered" evidence="1">
    <location>
        <begin position="74"/>
        <end position="107"/>
    </location>
</feature>
<dbReference type="AlphaFoldDB" id="A0A5P2DA62"/>
<sequence>MPRHACRRSFAVLTTPALALSLLAIAPAGASERATAQTPTSTAESVMAPTVCHGLSKPPQDQYHKGCRQGYLEGSKVGNRDGRPPICNKTLPPLSPVNPSAFERGKSQGYRYGYDQAYAKAYRQYCASQPKPQQPPPPPPPAQQQTPESMAAAGKAAGESWGRADAEKCDLNRPNARLKPSTNTLILAYQNAYAVAYDTTYDEVFRQKCLNR</sequence>
<evidence type="ECO:0000256" key="2">
    <source>
        <dbReference type="SAM" id="SignalP"/>
    </source>
</evidence>